<evidence type="ECO:0000313" key="2">
    <source>
        <dbReference type="EMBL" id="KAF2225258.1"/>
    </source>
</evidence>
<feature type="region of interest" description="Disordered" evidence="1">
    <location>
        <begin position="12"/>
        <end position="174"/>
    </location>
</feature>
<dbReference type="AlphaFoldDB" id="A0A6A6GHX6"/>
<evidence type="ECO:0000313" key="3">
    <source>
        <dbReference type="Proteomes" id="UP000799538"/>
    </source>
</evidence>
<sequence>MRQLPPRDFCDTAAFLCDTGPPTGSGRLSWRAPRSDDTPPPQLKFDPAKQLPSLHSAASYQSTKSGPEAPRDHAATDTVRGSYNSLDPASAEGPTREHSIRNKSDAAGSNYTTDNSVSISLRSKESGRQAPHHRGSMTSDSASKRSRHSHGSSSTIRASTGERDRALALARGRR</sequence>
<feature type="compositionally biased region" description="Polar residues" evidence="1">
    <location>
        <begin position="56"/>
        <end position="65"/>
    </location>
</feature>
<dbReference type="OrthoDB" id="10575421at2759"/>
<dbReference type="EMBL" id="ML992504">
    <property type="protein sequence ID" value="KAF2225258.1"/>
    <property type="molecule type" value="Genomic_DNA"/>
</dbReference>
<name>A0A6A6GHX6_9PEZI</name>
<keyword evidence="3" id="KW-1185">Reference proteome</keyword>
<feature type="compositionally biased region" description="Polar residues" evidence="1">
    <location>
        <begin position="107"/>
        <end position="121"/>
    </location>
</feature>
<proteinExistence type="predicted"/>
<evidence type="ECO:0000256" key="1">
    <source>
        <dbReference type="SAM" id="MobiDB-lite"/>
    </source>
</evidence>
<feature type="compositionally biased region" description="Basic and acidic residues" evidence="1">
    <location>
        <begin position="94"/>
        <end position="104"/>
    </location>
</feature>
<gene>
    <name evidence="2" type="ORF">BDZ85DRAFT_259905</name>
</gene>
<protein>
    <submittedName>
        <fullName evidence="2">Uncharacterized protein</fullName>
    </submittedName>
</protein>
<dbReference type="Proteomes" id="UP000799538">
    <property type="component" value="Unassembled WGS sequence"/>
</dbReference>
<organism evidence="2 3">
    <name type="scientific">Elsinoe ampelina</name>
    <dbReference type="NCBI Taxonomy" id="302913"/>
    <lineage>
        <taxon>Eukaryota</taxon>
        <taxon>Fungi</taxon>
        <taxon>Dikarya</taxon>
        <taxon>Ascomycota</taxon>
        <taxon>Pezizomycotina</taxon>
        <taxon>Dothideomycetes</taxon>
        <taxon>Dothideomycetidae</taxon>
        <taxon>Myriangiales</taxon>
        <taxon>Elsinoaceae</taxon>
        <taxon>Elsinoe</taxon>
    </lineage>
</organism>
<accession>A0A6A6GHX6</accession>
<reference evidence="3" key="1">
    <citation type="journal article" date="2020" name="Stud. Mycol.">
        <title>101 Dothideomycetes genomes: A test case for predicting lifestyles and emergence of pathogens.</title>
        <authorList>
            <person name="Haridas S."/>
            <person name="Albert R."/>
            <person name="Binder M."/>
            <person name="Bloem J."/>
            <person name="LaButti K."/>
            <person name="Salamov A."/>
            <person name="Andreopoulos B."/>
            <person name="Baker S."/>
            <person name="Barry K."/>
            <person name="Bills G."/>
            <person name="Bluhm B."/>
            <person name="Cannon C."/>
            <person name="Castanera R."/>
            <person name="Culley D."/>
            <person name="Daum C."/>
            <person name="Ezra D."/>
            <person name="Gonzalez J."/>
            <person name="Henrissat B."/>
            <person name="Kuo A."/>
            <person name="Liang C."/>
            <person name="Lipzen A."/>
            <person name="Lutzoni F."/>
            <person name="Magnuson J."/>
            <person name="Mondo S."/>
            <person name="Nolan M."/>
            <person name="Ohm R."/>
            <person name="Pangilinan J."/>
            <person name="Park H.-J."/>
            <person name="Ramirez L."/>
            <person name="Alfaro M."/>
            <person name="Sun H."/>
            <person name="Tritt A."/>
            <person name="Yoshinaga Y."/>
            <person name="Zwiers L.-H."/>
            <person name="Turgeon B."/>
            <person name="Goodwin S."/>
            <person name="Spatafora J."/>
            <person name="Crous P."/>
            <person name="Grigoriev I."/>
        </authorList>
    </citation>
    <scope>NUCLEOTIDE SEQUENCE [LARGE SCALE GENOMIC DNA]</scope>
    <source>
        <strain evidence="3">CECT 20119</strain>
    </source>
</reference>